<evidence type="ECO:0008006" key="3">
    <source>
        <dbReference type="Google" id="ProtNLM"/>
    </source>
</evidence>
<evidence type="ECO:0000313" key="2">
    <source>
        <dbReference type="Proteomes" id="UP000002640"/>
    </source>
</evidence>
<protein>
    <recommendedName>
        <fullName evidence="3">Retrotransposon gag domain-containing protein</fullName>
    </recommendedName>
</protein>
<accession>G4YMV7</accession>
<dbReference type="Proteomes" id="UP000002640">
    <property type="component" value="Unassembled WGS sequence"/>
</dbReference>
<keyword evidence="2" id="KW-1185">Reference proteome</keyword>
<dbReference type="SMR" id="G4YMV7"/>
<dbReference type="KEGG" id="psoj:PHYSODRAFT_464001"/>
<dbReference type="InParanoid" id="G4YMV7"/>
<organism evidence="1 2">
    <name type="scientific">Phytophthora sojae (strain P6497)</name>
    <name type="common">Soybean stem and root rot agent</name>
    <name type="synonym">Phytophthora megasperma f. sp. glycines</name>
    <dbReference type="NCBI Taxonomy" id="1094619"/>
    <lineage>
        <taxon>Eukaryota</taxon>
        <taxon>Sar</taxon>
        <taxon>Stramenopiles</taxon>
        <taxon>Oomycota</taxon>
        <taxon>Peronosporomycetes</taxon>
        <taxon>Peronosporales</taxon>
        <taxon>Peronosporaceae</taxon>
        <taxon>Phytophthora</taxon>
    </lineage>
</organism>
<feature type="non-terminal residue" evidence="1">
    <location>
        <position position="74"/>
    </location>
</feature>
<evidence type="ECO:0000313" key="1">
    <source>
        <dbReference type="EMBL" id="EGZ29302.1"/>
    </source>
</evidence>
<reference evidence="1 2" key="1">
    <citation type="journal article" date="2006" name="Science">
        <title>Phytophthora genome sequences uncover evolutionary origins and mechanisms of pathogenesis.</title>
        <authorList>
            <person name="Tyler B.M."/>
            <person name="Tripathy S."/>
            <person name="Zhang X."/>
            <person name="Dehal P."/>
            <person name="Jiang R.H."/>
            <person name="Aerts A."/>
            <person name="Arredondo F.D."/>
            <person name="Baxter L."/>
            <person name="Bensasson D."/>
            <person name="Beynon J.L."/>
            <person name="Chapman J."/>
            <person name="Damasceno C.M."/>
            <person name="Dorrance A.E."/>
            <person name="Dou D."/>
            <person name="Dickerman A.W."/>
            <person name="Dubchak I.L."/>
            <person name="Garbelotto M."/>
            <person name="Gijzen M."/>
            <person name="Gordon S.G."/>
            <person name="Govers F."/>
            <person name="Grunwald N.J."/>
            <person name="Huang W."/>
            <person name="Ivors K.L."/>
            <person name="Jones R.W."/>
            <person name="Kamoun S."/>
            <person name="Krampis K."/>
            <person name="Lamour K.H."/>
            <person name="Lee M.K."/>
            <person name="McDonald W.H."/>
            <person name="Medina M."/>
            <person name="Meijer H.J."/>
            <person name="Nordberg E.K."/>
            <person name="Maclean D.J."/>
            <person name="Ospina-Giraldo M.D."/>
            <person name="Morris P.F."/>
            <person name="Phuntumart V."/>
            <person name="Putnam N.H."/>
            <person name="Rash S."/>
            <person name="Rose J.K."/>
            <person name="Sakihama Y."/>
            <person name="Salamov A.A."/>
            <person name="Savidor A."/>
            <person name="Scheuring C.F."/>
            <person name="Smith B.M."/>
            <person name="Sobral B.W."/>
            <person name="Terry A."/>
            <person name="Torto-Alalibo T.A."/>
            <person name="Win J."/>
            <person name="Xu Z."/>
            <person name="Zhang H."/>
            <person name="Grigoriev I.V."/>
            <person name="Rokhsar D.S."/>
            <person name="Boore J.L."/>
        </authorList>
    </citation>
    <scope>NUCLEOTIDE SEQUENCE [LARGE SCALE GENOMIC DNA]</scope>
    <source>
        <strain evidence="1 2">P6497</strain>
    </source>
</reference>
<sequence>IRNRLLTLKQTGGYTGYVGKFRELNRIAQVDSLTAMNLFLNGLSDVTMKREILRKKPRDLNAAIREGFLEWELK</sequence>
<dbReference type="AlphaFoldDB" id="G4YMV7"/>
<proteinExistence type="predicted"/>
<name>G4YMV7_PHYSP</name>
<dbReference type="GeneID" id="20653361"/>
<dbReference type="RefSeq" id="XP_009516577.1">
    <property type="nucleotide sequence ID" value="XM_009518282.1"/>
</dbReference>
<gene>
    <name evidence="1" type="ORF">PHYSODRAFT_464001</name>
</gene>
<dbReference type="EMBL" id="JH159151">
    <property type="protein sequence ID" value="EGZ29302.1"/>
    <property type="molecule type" value="Genomic_DNA"/>
</dbReference>
<feature type="non-terminal residue" evidence="1">
    <location>
        <position position="1"/>
    </location>
</feature>